<comment type="caution">
    <text evidence="1">The sequence shown here is derived from an EMBL/GenBank/DDBJ whole genome shotgun (WGS) entry which is preliminary data.</text>
</comment>
<name>N9R4J2_9GAMM</name>
<evidence type="ECO:0000313" key="2">
    <source>
        <dbReference type="Proteomes" id="UP000013009"/>
    </source>
</evidence>
<dbReference type="AlphaFoldDB" id="N9R4J2"/>
<keyword evidence="2" id="KW-1185">Reference proteome</keyword>
<dbReference type="PATRIC" id="fig|1217695.3.peg.2126"/>
<dbReference type="EMBL" id="APRZ01000017">
    <property type="protein sequence ID" value="ENX33530.1"/>
    <property type="molecule type" value="Genomic_DNA"/>
</dbReference>
<accession>N9R4J2</accession>
<evidence type="ECO:0000313" key="1">
    <source>
        <dbReference type="EMBL" id="ENX33530.1"/>
    </source>
</evidence>
<dbReference type="OrthoDB" id="6713652at2"/>
<dbReference type="HOGENOM" id="CLU_1003360_0_0_6"/>
<protein>
    <submittedName>
        <fullName evidence="1">Uncharacterized protein</fullName>
    </submittedName>
</protein>
<organism evidence="1 2">
    <name type="scientific">Acinetobacter colistiniresistens</name>
    <dbReference type="NCBI Taxonomy" id="280145"/>
    <lineage>
        <taxon>Bacteria</taxon>
        <taxon>Pseudomonadati</taxon>
        <taxon>Pseudomonadota</taxon>
        <taxon>Gammaproteobacteria</taxon>
        <taxon>Moraxellales</taxon>
        <taxon>Moraxellaceae</taxon>
        <taxon>Acinetobacter</taxon>
    </lineage>
</organism>
<gene>
    <name evidence="1" type="ORF">F889_02191</name>
</gene>
<proteinExistence type="predicted"/>
<reference evidence="1 2" key="1">
    <citation type="submission" date="2013-02" db="EMBL/GenBank/DDBJ databases">
        <title>The Genome Sequence of Acinetobacter sp. NIPH 1859.</title>
        <authorList>
            <consortium name="The Broad Institute Genome Sequencing Platform"/>
            <consortium name="The Broad Institute Genome Sequencing Center for Infectious Disease"/>
            <person name="Cerqueira G."/>
            <person name="Feldgarden M."/>
            <person name="Courvalin P."/>
            <person name="Perichon B."/>
            <person name="Grillot-Courvalin C."/>
            <person name="Clermont D."/>
            <person name="Rocha E."/>
            <person name="Yoon E.-J."/>
            <person name="Nemec A."/>
            <person name="Walker B."/>
            <person name="Young S.K."/>
            <person name="Zeng Q."/>
            <person name="Gargeya S."/>
            <person name="Fitzgerald M."/>
            <person name="Haas B."/>
            <person name="Abouelleil A."/>
            <person name="Alvarado L."/>
            <person name="Arachchi H.M."/>
            <person name="Berlin A.M."/>
            <person name="Chapman S.B."/>
            <person name="Dewar J."/>
            <person name="Goldberg J."/>
            <person name="Griggs A."/>
            <person name="Gujja S."/>
            <person name="Hansen M."/>
            <person name="Howarth C."/>
            <person name="Imamovic A."/>
            <person name="Larimer J."/>
            <person name="McCowan C."/>
            <person name="Murphy C."/>
            <person name="Neiman D."/>
            <person name="Pearson M."/>
            <person name="Priest M."/>
            <person name="Roberts A."/>
            <person name="Saif S."/>
            <person name="Shea T."/>
            <person name="Sisk P."/>
            <person name="Sykes S."/>
            <person name="Wortman J."/>
            <person name="Nusbaum C."/>
            <person name="Birren B."/>
        </authorList>
    </citation>
    <scope>NUCLEOTIDE SEQUENCE [LARGE SCALE GENOMIC DNA]</scope>
    <source>
        <strain evidence="1 2">NIPH 1859</strain>
    </source>
</reference>
<sequence length="277" mass="30823">MAKHIELVNTNGNIIIDDQYTVPMLLWRGFVKATDYIRVDSSSLFSEIHRQYTLYDWSGRVRFHEGDDASGMPFDSSDYSLPANRERSASFIVAVRQKDGYACTGGAAAGLDTATGKFFVQAYVYCEANVDVEVCIYTPLKLRPSKHTVAVYNAAGDLIYDVMKPPLHFLGGLHGGVDARNNPAAQYNVNLPPNIESQHVFITSNSAMPFYAAYRITSNNIQFASTNYKAVMTFPSSSQAQVTLWRMSTVGGNNNSISTNTFFENLIYCPYPLGKYF</sequence>
<dbReference type="RefSeq" id="WP_005274042.1">
    <property type="nucleotide sequence ID" value="NZ_KB850195.1"/>
</dbReference>
<dbReference type="Proteomes" id="UP000013009">
    <property type="component" value="Unassembled WGS sequence"/>
</dbReference>